<reference evidence="1 2" key="1">
    <citation type="submission" date="2019-12" db="EMBL/GenBank/DDBJ databases">
        <title>WGS of CPCC 203550 I12A-02606.</title>
        <authorList>
            <person name="Jiang Z."/>
        </authorList>
    </citation>
    <scope>NUCLEOTIDE SEQUENCE [LARGE SCALE GENOMIC DNA]</scope>
    <source>
        <strain evidence="1 2">I12A-02606</strain>
    </source>
</reference>
<protein>
    <submittedName>
        <fullName evidence="1">Uncharacterized protein</fullName>
    </submittedName>
</protein>
<evidence type="ECO:0000313" key="2">
    <source>
        <dbReference type="Proteomes" id="UP000471126"/>
    </source>
</evidence>
<dbReference type="Proteomes" id="UP000471126">
    <property type="component" value="Unassembled WGS sequence"/>
</dbReference>
<evidence type="ECO:0000313" key="1">
    <source>
        <dbReference type="EMBL" id="NEM07988.1"/>
    </source>
</evidence>
<comment type="caution">
    <text evidence="1">The sequence shown here is derived from an EMBL/GenBank/DDBJ whole genome shotgun (WGS) entry which is preliminary data.</text>
</comment>
<gene>
    <name evidence="1" type="ORF">GCU54_18575</name>
</gene>
<name>A0A6P0GKW7_9ACTN</name>
<accession>A0A6P0GKW7</accession>
<sequence length="65" mass="7177">MTTILFLLLLVLVLQTLGLPAAGPRPRATSWSEVGRRLLVDVVAGVRVLSRLDAARRDRLGRPWS</sequence>
<proteinExistence type="predicted"/>
<dbReference type="EMBL" id="JAAGWE010000032">
    <property type="protein sequence ID" value="NEM07988.1"/>
    <property type="molecule type" value="Genomic_DNA"/>
</dbReference>
<dbReference type="RefSeq" id="WP_163478042.1">
    <property type="nucleotide sequence ID" value="NZ_JAAGWE010000032.1"/>
</dbReference>
<dbReference type="AlphaFoldDB" id="A0A6P0GKW7"/>
<organism evidence="1 2">
    <name type="scientific">Geodermatophilus normandii</name>
    <dbReference type="NCBI Taxonomy" id="1137989"/>
    <lineage>
        <taxon>Bacteria</taxon>
        <taxon>Bacillati</taxon>
        <taxon>Actinomycetota</taxon>
        <taxon>Actinomycetes</taxon>
        <taxon>Geodermatophilales</taxon>
        <taxon>Geodermatophilaceae</taxon>
        <taxon>Geodermatophilus</taxon>
    </lineage>
</organism>